<accession>A0A2P9HIR3</accession>
<dbReference type="AlphaFoldDB" id="A0A2P9HIR3"/>
<reference evidence="3" key="1">
    <citation type="submission" date="2017-12" db="EMBL/GenBank/DDBJ databases">
        <authorList>
            <person name="Diaz M."/>
        </authorList>
    </citation>
    <scope>NUCLEOTIDE SEQUENCE [LARGE SCALE GENOMIC DNA]</scope>
    <source>
        <strain evidence="3">FI11154</strain>
    </source>
</reference>
<proteinExistence type="predicted"/>
<sequence>MKPLVQTLKPILWSVPATLLCFGAQAAENGLGFYLLGSKGPMAAILPAPGLYLQNDTYFYRASAGASAPLPLGGVVGFGVDAKAVVDLPTFIWSTPYELLGGRLAFGLTTPFGHQSVDADLVYGPYSGDIDNSVTRIGDPVVTTTIGWNSGDFHWSLNGMVNVPIGDYQKDSLANIAFHRWGGDLSAAGTWFDPARGLDISGVIGFTFNGKNHETDYRTGTEFHVEGAVSQYFSKQFSLGAIGYYYQQISDDSGSGAVLGGYRGRVAALGVTASYNFEFDKTPVQARVKLLREFHTENRVEGTAAFLTLSVPLYVSK</sequence>
<protein>
    <recommendedName>
        <fullName evidence="4">Protein involved in meta-pathway of phenol degradation</fullName>
    </recommendedName>
</protein>
<evidence type="ECO:0000256" key="1">
    <source>
        <dbReference type="SAM" id="SignalP"/>
    </source>
</evidence>
<feature type="chain" id="PRO_5015123386" description="Protein involved in meta-pathway of phenol degradation" evidence="1">
    <location>
        <begin position="27"/>
        <end position="317"/>
    </location>
</feature>
<feature type="signal peptide" evidence="1">
    <location>
        <begin position="1"/>
        <end position="26"/>
    </location>
</feature>
<organism evidence="2 3">
    <name type="scientific">Ochrobactrum soli</name>
    <dbReference type="NCBI Taxonomy" id="2448455"/>
    <lineage>
        <taxon>Bacteria</taxon>
        <taxon>Pseudomonadati</taxon>
        <taxon>Pseudomonadota</taxon>
        <taxon>Alphaproteobacteria</taxon>
        <taxon>Hyphomicrobiales</taxon>
        <taxon>Brucellaceae</taxon>
        <taxon>Brucella/Ochrobactrum group</taxon>
        <taxon>Ochrobactrum</taxon>
    </lineage>
</organism>
<dbReference type="Proteomes" id="UP000246073">
    <property type="component" value="Unassembled WGS sequence"/>
</dbReference>
<dbReference type="RefSeq" id="WP_109367844.1">
    <property type="nucleotide sequence ID" value="NZ_OOFM01000004.1"/>
</dbReference>
<dbReference type="EMBL" id="OOFM01000004">
    <property type="protein sequence ID" value="SPL64026.1"/>
    <property type="molecule type" value="Genomic_DNA"/>
</dbReference>
<name>A0A2P9HIR3_9HYPH</name>
<evidence type="ECO:0000313" key="3">
    <source>
        <dbReference type="Proteomes" id="UP000246073"/>
    </source>
</evidence>
<dbReference type="Pfam" id="PF13557">
    <property type="entry name" value="Phenol_MetA_deg"/>
    <property type="match status" value="1"/>
</dbReference>
<dbReference type="InterPro" id="IPR025737">
    <property type="entry name" value="FApF"/>
</dbReference>
<keyword evidence="1" id="KW-0732">Signal</keyword>
<gene>
    <name evidence="2" type="ORF">OHAE_3958</name>
</gene>
<evidence type="ECO:0008006" key="4">
    <source>
        <dbReference type="Google" id="ProtNLM"/>
    </source>
</evidence>
<evidence type="ECO:0000313" key="2">
    <source>
        <dbReference type="EMBL" id="SPL64026.1"/>
    </source>
</evidence>